<reference evidence="11" key="2">
    <citation type="submission" date="2021-01" db="UniProtKB">
        <authorList>
            <consortium name="EnsemblMetazoa"/>
        </authorList>
    </citation>
    <scope>IDENTIFICATION</scope>
</reference>
<dbReference type="GO" id="GO:0016758">
    <property type="term" value="F:hexosyltransferase activity"/>
    <property type="evidence" value="ECO:0007669"/>
    <property type="project" value="InterPro"/>
</dbReference>
<comment type="similarity">
    <text evidence="2 10">Belongs to the glycosyltransferase 31 family.</text>
</comment>
<evidence type="ECO:0000256" key="5">
    <source>
        <dbReference type="ARBA" id="ARBA00022692"/>
    </source>
</evidence>
<evidence type="ECO:0000256" key="1">
    <source>
        <dbReference type="ARBA" id="ARBA00004323"/>
    </source>
</evidence>
<dbReference type="Pfam" id="PF01762">
    <property type="entry name" value="Galactosyl_T"/>
    <property type="match status" value="1"/>
</dbReference>
<evidence type="ECO:0000256" key="3">
    <source>
        <dbReference type="ARBA" id="ARBA00022676"/>
    </source>
</evidence>
<evidence type="ECO:0000256" key="9">
    <source>
        <dbReference type="ARBA" id="ARBA00023136"/>
    </source>
</evidence>
<dbReference type="GO" id="GO:0016757">
    <property type="term" value="F:glycosyltransferase activity"/>
    <property type="evidence" value="ECO:0000318"/>
    <property type="project" value="GO_Central"/>
</dbReference>
<proteinExistence type="inferred from homology"/>
<protein>
    <recommendedName>
        <fullName evidence="10">Hexosyltransferase</fullName>
        <ecNumber evidence="10">2.4.1.-</ecNumber>
    </recommendedName>
</protein>
<dbReference type="OrthoDB" id="5957813at2759"/>
<dbReference type="OMA" id="SCYMNYI"/>
<evidence type="ECO:0000256" key="7">
    <source>
        <dbReference type="ARBA" id="ARBA00022989"/>
    </source>
</evidence>
<dbReference type="AlphaFoldDB" id="A0A7M7GHG9"/>
<dbReference type="RefSeq" id="XP_003729410.3">
    <property type="nucleotide sequence ID" value="XM_003729362.3"/>
</dbReference>
<dbReference type="EnsemblMetazoa" id="XM_003729362">
    <property type="protein sequence ID" value="XP_003729410"/>
    <property type="gene ID" value="LOC100891599"/>
</dbReference>
<dbReference type="Gene3D" id="3.90.550.50">
    <property type="match status" value="1"/>
</dbReference>
<dbReference type="PANTHER" id="PTHR11214:SF364">
    <property type="entry name" value="HEXOSYLTRANSFERASE"/>
    <property type="match status" value="1"/>
</dbReference>
<dbReference type="PANTHER" id="PTHR11214">
    <property type="entry name" value="BETA-1,3-N-ACETYLGLUCOSAMINYLTRANSFERASE"/>
    <property type="match status" value="1"/>
</dbReference>
<dbReference type="FunFam" id="3.90.550.50:FF:000040">
    <property type="entry name" value="Hexosyltransferase"/>
    <property type="match status" value="1"/>
</dbReference>
<evidence type="ECO:0000256" key="10">
    <source>
        <dbReference type="RuleBase" id="RU363063"/>
    </source>
</evidence>
<sequence length="401" mass="46331">MAMRFGNKRRAFIFAPIATLLIIMTFKGHSPFHRYQPEQDLRRHDHRETTVHPLQTCSCYMNYIRKHSFNGSSEAVQIKVAAQDRTVTEKSTITKLLPPAILKNVEKTTDTIDNPPMNYLQEPIDTHLFSYIHNPEMTCFHTNGSKMDVYLVFFVLSAPGNFVHRDAIRSSYGSRDSWPTVEGAQVVTVFLLASTGNAGLQDKIDIESNKYGDIVQESFVDSYLNLTRKTIMGLKWVKSHCRHAQFAMKIDDDTSIIQRRILSILHDAPHIRYTLGFIFKKPIVNRDKKDKFYMSKEYYPDDHFPSYPNGHGYVMSTDVVEAVFNVAITIPLFPWEDVFFGTCIHRLDIELNHDNNYLYWGSYKALMTGNKDDIAGKHVMATDIPPEDMVRFFKRFMTKES</sequence>
<keyword evidence="3 10" id="KW-0328">Glycosyltransferase</keyword>
<evidence type="ECO:0000256" key="6">
    <source>
        <dbReference type="ARBA" id="ARBA00022968"/>
    </source>
</evidence>
<dbReference type="GO" id="GO:0006493">
    <property type="term" value="P:protein O-linked glycosylation"/>
    <property type="evidence" value="ECO:0000318"/>
    <property type="project" value="GO_Central"/>
</dbReference>
<keyword evidence="4" id="KW-0808">Transferase</keyword>
<keyword evidence="6" id="KW-0735">Signal-anchor</keyword>
<organism evidence="11 12">
    <name type="scientific">Strongylocentrotus purpuratus</name>
    <name type="common">Purple sea urchin</name>
    <dbReference type="NCBI Taxonomy" id="7668"/>
    <lineage>
        <taxon>Eukaryota</taxon>
        <taxon>Metazoa</taxon>
        <taxon>Echinodermata</taxon>
        <taxon>Eleutherozoa</taxon>
        <taxon>Echinozoa</taxon>
        <taxon>Echinoidea</taxon>
        <taxon>Euechinoidea</taxon>
        <taxon>Echinacea</taxon>
        <taxon>Camarodonta</taxon>
        <taxon>Echinidea</taxon>
        <taxon>Strongylocentrotidae</taxon>
        <taxon>Strongylocentrotus</taxon>
    </lineage>
</organism>
<evidence type="ECO:0000256" key="2">
    <source>
        <dbReference type="ARBA" id="ARBA00008661"/>
    </source>
</evidence>
<evidence type="ECO:0000313" key="12">
    <source>
        <dbReference type="Proteomes" id="UP000007110"/>
    </source>
</evidence>
<dbReference type="EC" id="2.4.1.-" evidence="10"/>
<dbReference type="KEGG" id="spu:100891599"/>
<dbReference type="InterPro" id="IPR002659">
    <property type="entry name" value="Glyco_trans_31"/>
</dbReference>
<evidence type="ECO:0000256" key="8">
    <source>
        <dbReference type="ARBA" id="ARBA00023034"/>
    </source>
</evidence>
<keyword evidence="7" id="KW-1133">Transmembrane helix</keyword>
<reference evidence="12" key="1">
    <citation type="submission" date="2015-02" db="EMBL/GenBank/DDBJ databases">
        <title>Genome sequencing for Strongylocentrotus purpuratus.</title>
        <authorList>
            <person name="Murali S."/>
            <person name="Liu Y."/>
            <person name="Vee V."/>
            <person name="English A."/>
            <person name="Wang M."/>
            <person name="Skinner E."/>
            <person name="Han Y."/>
            <person name="Muzny D.M."/>
            <person name="Worley K.C."/>
            <person name="Gibbs R.A."/>
        </authorList>
    </citation>
    <scope>NUCLEOTIDE SEQUENCE</scope>
</reference>
<dbReference type="GeneID" id="100891599"/>
<keyword evidence="8 10" id="KW-0333">Golgi apparatus</keyword>
<keyword evidence="12" id="KW-1185">Reference proteome</keyword>
<name>A0A7M7GHG9_STRPU</name>
<dbReference type="GO" id="GO:0000139">
    <property type="term" value="C:Golgi membrane"/>
    <property type="evidence" value="ECO:0000318"/>
    <property type="project" value="GO_Central"/>
</dbReference>
<comment type="subcellular location">
    <subcellularLocation>
        <location evidence="1 10">Golgi apparatus membrane</location>
        <topology evidence="1 10">Single-pass type II membrane protein</topology>
    </subcellularLocation>
</comment>
<evidence type="ECO:0000313" key="11">
    <source>
        <dbReference type="EnsemblMetazoa" id="XP_003729410"/>
    </source>
</evidence>
<accession>A0A7M7GHG9</accession>
<dbReference type="Proteomes" id="UP000007110">
    <property type="component" value="Unassembled WGS sequence"/>
</dbReference>
<keyword evidence="9" id="KW-0472">Membrane</keyword>
<evidence type="ECO:0000256" key="4">
    <source>
        <dbReference type="ARBA" id="ARBA00022679"/>
    </source>
</evidence>
<dbReference type="InParanoid" id="A0A7M7GHG9"/>
<keyword evidence="5" id="KW-0812">Transmembrane</keyword>